<dbReference type="AlphaFoldDB" id="A0A1M6NTS0"/>
<keyword evidence="2" id="KW-1185">Reference proteome</keyword>
<evidence type="ECO:0000313" key="2">
    <source>
        <dbReference type="Proteomes" id="UP000243547"/>
    </source>
</evidence>
<dbReference type="Proteomes" id="UP000243547">
    <property type="component" value="Unassembled WGS sequence"/>
</dbReference>
<sequence length="482" mass="57129">MSNFILTLKLKTQPYQGDILDKRFNILRQMYNACLGHLLKQYKEMINTEEYKYIVNQGKGSTRNKQLQELNNKYGLTEYSLHRYIKPMQHHFKENIDSFTAQKIATRCFNAFKKYMFHEAEKVNFKKYGELNSVEGKSNKTGIRFKDNILYWNGLEIPVIIKKNDIYAQEALKNKIKYCRIKREIIKGKYHYYLQLVLEGVPPLKINKKTGEIKGRTTNGKVGIDIGTQTIAISSDYEVKLLELAPEVVNIDKEIRRLQRYMDRSKRVNNPNKYNKDGTIKKSNKDKWHFSKRYMKGKYNRLELYRKQREIRKQNHCKLANYLITLGDEFYVEDMNFKGLQKRAKETTVNEKTGKYNSKKRFGKSLANKAPSMFLAILSNKLKYQNNQLIKVNTKELKASQFNHLNCEYNKKKLSQRWNDLNGIKVQRDLYSAFLIQHVNDDLKTINIELCNKNFNRFLEFHNKEVERLISCELKPPLKNVI</sequence>
<name>A0A1M6NTS0_9FIRM</name>
<evidence type="ECO:0008006" key="3">
    <source>
        <dbReference type="Google" id="ProtNLM"/>
    </source>
</evidence>
<dbReference type="RefSeq" id="WP_242945833.1">
    <property type="nucleotide sequence ID" value="NZ_FRAI01000011.1"/>
</dbReference>
<protein>
    <recommendedName>
        <fullName evidence="3">Transposase</fullName>
    </recommendedName>
</protein>
<evidence type="ECO:0000313" key="1">
    <source>
        <dbReference type="EMBL" id="SHJ99123.1"/>
    </source>
</evidence>
<dbReference type="EMBL" id="FRAI01000011">
    <property type="protein sequence ID" value="SHJ99123.1"/>
    <property type="molecule type" value="Genomic_DNA"/>
</dbReference>
<organism evidence="1 2">
    <name type="scientific">Anaerobranca californiensis DSM 14826</name>
    <dbReference type="NCBI Taxonomy" id="1120989"/>
    <lineage>
        <taxon>Bacteria</taxon>
        <taxon>Bacillati</taxon>
        <taxon>Bacillota</taxon>
        <taxon>Clostridia</taxon>
        <taxon>Eubacteriales</taxon>
        <taxon>Proteinivoracaceae</taxon>
        <taxon>Anaerobranca</taxon>
    </lineage>
</organism>
<proteinExistence type="predicted"/>
<gene>
    <name evidence="1" type="ORF">SAMN02745227_01240</name>
</gene>
<reference evidence="2" key="1">
    <citation type="submission" date="2016-11" db="EMBL/GenBank/DDBJ databases">
        <authorList>
            <person name="Varghese N."/>
            <person name="Submissions S."/>
        </authorList>
    </citation>
    <scope>NUCLEOTIDE SEQUENCE [LARGE SCALE GENOMIC DNA]</scope>
    <source>
        <strain evidence="2">DSM 14826</strain>
    </source>
</reference>
<dbReference type="STRING" id="1120989.SAMN02745227_01240"/>
<accession>A0A1M6NTS0</accession>